<dbReference type="InterPro" id="IPR003695">
    <property type="entry name" value="Ppx_GppA_N"/>
</dbReference>
<evidence type="ECO:0000259" key="5">
    <source>
        <dbReference type="Pfam" id="PF21447"/>
    </source>
</evidence>
<dbReference type="CDD" id="cd24052">
    <property type="entry name" value="ASKHA_NBD_HpPPX-GppA-like"/>
    <property type="match status" value="1"/>
</dbReference>
<evidence type="ECO:0000259" key="4">
    <source>
        <dbReference type="Pfam" id="PF02541"/>
    </source>
</evidence>
<gene>
    <name evidence="6" type="primary">ppx</name>
    <name evidence="6" type="ORF">KS419_10095</name>
</gene>
<evidence type="ECO:0000256" key="1">
    <source>
        <dbReference type="ARBA" id="ARBA00007125"/>
    </source>
</evidence>
<dbReference type="PANTHER" id="PTHR30005">
    <property type="entry name" value="EXOPOLYPHOSPHATASE"/>
    <property type="match status" value="1"/>
</dbReference>
<dbReference type="Pfam" id="PF02541">
    <property type="entry name" value="Ppx-GppA"/>
    <property type="match status" value="1"/>
</dbReference>
<comment type="caution">
    <text evidence="6">The sequence shown here is derived from an EMBL/GenBank/DDBJ whole genome shotgun (WGS) entry which is preliminary data.</text>
</comment>
<organism evidence="6 7">
    <name type="scientific">Evansella tamaricis</name>
    <dbReference type="NCBI Taxonomy" id="2069301"/>
    <lineage>
        <taxon>Bacteria</taxon>
        <taxon>Bacillati</taxon>
        <taxon>Bacillota</taxon>
        <taxon>Bacilli</taxon>
        <taxon>Bacillales</taxon>
        <taxon>Bacillaceae</taxon>
        <taxon>Evansella</taxon>
    </lineage>
</organism>
<evidence type="ECO:0000256" key="3">
    <source>
        <dbReference type="ARBA" id="ARBA00022801"/>
    </source>
</evidence>
<dbReference type="InterPro" id="IPR048950">
    <property type="entry name" value="Ppx_GppA_C"/>
</dbReference>
<accession>A0ABS6JEI8</accession>
<name>A0ABS6JEI8_9BACI</name>
<dbReference type="EMBL" id="JAHQCS010000092">
    <property type="protein sequence ID" value="MBU9712090.1"/>
    <property type="molecule type" value="Genomic_DNA"/>
</dbReference>
<evidence type="ECO:0000256" key="2">
    <source>
        <dbReference type="ARBA" id="ARBA00020416"/>
    </source>
</evidence>
<dbReference type="PIRSF" id="PIRSF001267">
    <property type="entry name" value="Pyrophosphatase_GppA_Ppx"/>
    <property type="match status" value="1"/>
</dbReference>
<dbReference type="RefSeq" id="WP_217066276.1">
    <property type="nucleotide sequence ID" value="NZ_JAHQCS010000092.1"/>
</dbReference>
<dbReference type="GO" id="GO:0004309">
    <property type="term" value="F:exopolyphosphatase activity"/>
    <property type="evidence" value="ECO:0007669"/>
    <property type="project" value="UniProtKB-EC"/>
</dbReference>
<reference evidence="6 7" key="1">
    <citation type="submission" date="2021-06" db="EMBL/GenBank/DDBJ databases">
        <title>Bacillus sp. RD4P76, an endophyte from a halophyte.</title>
        <authorList>
            <person name="Sun J.-Q."/>
        </authorList>
    </citation>
    <scope>NUCLEOTIDE SEQUENCE [LARGE SCALE GENOMIC DNA]</scope>
    <source>
        <strain evidence="6 7">CGMCC 1.15917</strain>
    </source>
</reference>
<feature type="domain" description="Ppx/GppA phosphatase N-terminal" evidence="4">
    <location>
        <begin position="19"/>
        <end position="303"/>
    </location>
</feature>
<evidence type="ECO:0000313" key="6">
    <source>
        <dbReference type="EMBL" id="MBU9712090.1"/>
    </source>
</evidence>
<dbReference type="InterPro" id="IPR030673">
    <property type="entry name" value="PyroPPase_GppA_Ppx"/>
</dbReference>
<evidence type="ECO:0000313" key="7">
    <source>
        <dbReference type="Proteomes" id="UP000784880"/>
    </source>
</evidence>
<keyword evidence="7" id="KW-1185">Reference proteome</keyword>
<dbReference type="Proteomes" id="UP000784880">
    <property type="component" value="Unassembled WGS sequence"/>
</dbReference>
<dbReference type="PANTHER" id="PTHR30005:SF0">
    <property type="entry name" value="RETROGRADE REGULATION PROTEIN 2"/>
    <property type="match status" value="1"/>
</dbReference>
<sequence length="513" mass="58420">MKKQQIGIIDMGSNSVRFVIYDINEHGGIKEIQNLKVVARLSSHINKNGEMTKTGIKEIGKVLERFETIAKNYSLTTVRCVATAAIRNATNQKEILKAIKGKSIFSIDVLSEKEEAYYGYLAVTNSMNIEDGITIDIGGGSTEVTLFEHRKLKNYHSFPFGAITLKKQFISTDQPTEEEMQRLTSFLFEQFNSLTWVKNQGLPVIGIGGTARNLALIHQRQILYPLAGLHQYEMSIDDINSVSQGLLRLNLEERRQVEGLSKDRADIIIPAIKAIEELIRFSGSDKFIVSDKGLRNGLFSEMYLQPIGITQFPNVAEESFYQLSLDYSMDNEHQKQISILALFMAKELNPYLESPLTKYDLLLLRWAARIFYIGASIHPESKSQHTFYLLTNQSVDGLTHKERFVLALLASFKSRSQLKQYASPFPGWLLKEESSKLEVMGAILRLCWALDYSHRGVILSVKLERKDDSTYVLHFGYSGDPFFEETYGKKHKKHLEKALGKQIEFVFEKNNLF</sequence>
<comment type="similarity">
    <text evidence="1">Belongs to the GppA/Ppx family.</text>
</comment>
<proteinExistence type="inferred from homology"/>
<dbReference type="Pfam" id="PF21447">
    <property type="entry name" value="Ppx-GppA_III"/>
    <property type="match status" value="1"/>
</dbReference>
<protein>
    <recommendedName>
        <fullName evidence="2">Exopolyphosphatase</fullName>
    </recommendedName>
</protein>
<feature type="domain" description="Ppx/GppA phosphatase C-terminal" evidence="5">
    <location>
        <begin position="317"/>
        <end position="469"/>
    </location>
</feature>
<dbReference type="InterPro" id="IPR050273">
    <property type="entry name" value="GppA/Ppx_hydrolase"/>
</dbReference>
<dbReference type="NCBIfam" id="TIGR03706">
    <property type="entry name" value="exo_poly_only"/>
    <property type="match status" value="1"/>
</dbReference>
<dbReference type="InterPro" id="IPR022371">
    <property type="entry name" value="Exopolyphosphatase"/>
</dbReference>
<keyword evidence="3 6" id="KW-0378">Hydrolase</keyword>